<evidence type="ECO:0000256" key="1">
    <source>
        <dbReference type="SAM" id="Phobius"/>
    </source>
</evidence>
<dbReference type="RefSeq" id="WP_231006356.1">
    <property type="nucleotide sequence ID" value="NZ_JAJNEC010000005.1"/>
</dbReference>
<accession>A0ABS8PTP9</accession>
<organism evidence="2 3">
    <name type="scientific">Niabella pedocola</name>
    <dbReference type="NCBI Taxonomy" id="1752077"/>
    <lineage>
        <taxon>Bacteria</taxon>
        <taxon>Pseudomonadati</taxon>
        <taxon>Bacteroidota</taxon>
        <taxon>Chitinophagia</taxon>
        <taxon>Chitinophagales</taxon>
        <taxon>Chitinophagaceae</taxon>
        <taxon>Niabella</taxon>
    </lineage>
</organism>
<sequence length="427" mass="47005">MPIRAFFYKRLPAGSLIATLVLALVIFITCGMLLLALYHFKYFEIKDQLDQRLDDDLQSGIERVLALERITATPEQDSSLLFEGITDSLYYRNEPWGCFQASGIKVTYKGRMKTTSFLYGAEHFRYEDASLYLADHDRPLSLTGDTYIEGKAYLPKSGLRSGFFQQKGFSRKNLIEGTIGSSSKQLPPLEAALRKQLRSLGNRVADTLLTASGDAADSIEHSFLNAAQQLVLPRKGILTHQYLKGKLIVLSDSLIEIGPGAYLEDVLLVAPFIHFTSGFKGAVQAIALDSITAETGCVFEYPSAMVGIGRSNAIGNTGATVTLHDGVTLHGMVLGLAENNHSNIKPVVKVKAGATVKGLVYNEGYTYLNGRMEGAVFTHFFFEQRGPMSMENILIDATIVPSGWFQHAGYFSIFTGASRQTLLKWLQ</sequence>
<proteinExistence type="predicted"/>
<keyword evidence="1" id="KW-0472">Membrane</keyword>
<evidence type="ECO:0000313" key="3">
    <source>
        <dbReference type="Proteomes" id="UP001199816"/>
    </source>
</evidence>
<evidence type="ECO:0000313" key="2">
    <source>
        <dbReference type="EMBL" id="MCD2424449.1"/>
    </source>
</evidence>
<dbReference type="EMBL" id="JAJNEC010000005">
    <property type="protein sequence ID" value="MCD2424449.1"/>
    <property type="molecule type" value="Genomic_DNA"/>
</dbReference>
<dbReference type="Proteomes" id="UP001199816">
    <property type="component" value="Unassembled WGS sequence"/>
</dbReference>
<gene>
    <name evidence="2" type="ORF">LQ567_16840</name>
</gene>
<keyword evidence="1" id="KW-1133">Transmembrane helix</keyword>
<keyword evidence="1" id="KW-0812">Transmembrane</keyword>
<comment type="caution">
    <text evidence="2">The sequence shown here is derived from an EMBL/GenBank/DDBJ whole genome shotgun (WGS) entry which is preliminary data.</text>
</comment>
<name>A0ABS8PTP9_9BACT</name>
<keyword evidence="3" id="KW-1185">Reference proteome</keyword>
<protein>
    <submittedName>
        <fullName evidence="2">Uncharacterized protein</fullName>
    </submittedName>
</protein>
<reference evidence="2 3" key="1">
    <citation type="submission" date="2021-11" db="EMBL/GenBank/DDBJ databases">
        <title>Genomic of Niabella pedocola.</title>
        <authorList>
            <person name="Wu T."/>
        </authorList>
    </citation>
    <scope>NUCLEOTIDE SEQUENCE [LARGE SCALE GENOMIC DNA]</scope>
    <source>
        <strain evidence="2 3">JCM 31011</strain>
    </source>
</reference>
<feature type="transmembrane region" description="Helical" evidence="1">
    <location>
        <begin position="16"/>
        <end position="38"/>
    </location>
</feature>